<dbReference type="RefSeq" id="WP_171246710.1">
    <property type="nucleotide sequence ID" value="NZ_JABFAJ010000011.1"/>
</dbReference>
<dbReference type="PRINTS" id="PR00469">
    <property type="entry name" value="PNDRDTASEII"/>
</dbReference>
<evidence type="ECO:0000256" key="1">
    <source>
        <dbReference type="ARBA" id="ARBA00023002"/>
    </source>
</evidence>
<dbReference type="PRINTS" id="PR00368">
    <property type="entry name" value="FADPNR"/>
</dbReference>
<dbReference type="GO" id="GO:0004497">
    <property type="term" value="F:monooxygenase activity"/>
    <property type="evidence" value="ECO:0007669"/>
    <property type="project" value="TreeGrafter"/>
</dbReference>
<dbReference type="Proteomes" id="UP000557204">
    <property type="component" value="Unassembled WGS sequence"/>
</dbReference>
<dbReference type="InterPro" id="IPR050982">
    <property type="entry name" value="Auxin_biosynth/cation_transpt"/>
</dbReference>
<dbReference type="PANTHER" id="PTHR43539:SF78">
    <property type="entry name" value="FLAVIN-CONTAINING MONOOXYGENASE"/>
    <property type="match status" value="1"/>
</dbReference>
<proteinExistence type="predicted"/>
<dbReference type="InterPro" id="IPR036188">
    <property type="entry name" value="FAD/NAD-bd_sf"/>
</dbReference>
<protein>
    <submittedName>
        <fullName evidence="2">NAD(P)-binding domain-containing protein</fullName>
    </submittedName>
</protein>
<keyword evidence="1" id="KW-0560">Oxidoreductase</keyword>
<evidence type="ECO:0000313" key="2">
    <source>
        <dbReference type="EMBL" id="NNU27214.1"/>
    </source>
</evidence>
<dbReference type="GO" id="GO:0050660">
    <property type="term" value="F:flavin adenine dinucleotide binding"/>
    <property type="evidence" value="ECO:0007669"/>
    <property type="project" value="TreeGrafter"/>
</dbReference>
<gene>
    <name evidence="2" type="ORF">HLI28_06620</name>
</gene>
<comment type="caution">
    <text evidence="2">The sequence shown here is derived from an EMBL/GenBank/DDBJ whole genome shotgun (WGS) entry which is preliminary data.</text>
</comment>
<organism evidence="2 3">
    <name type="scientific">Isoptericola sediminis</name>
    <dbReference type="NCBI Taxonomy" id="2733572"/>
    <lineage>
        <taxon>Bacteria</taxon>
        <taxon>Bacillati</taxon>
        <taxon>Actinomycetota</taxon>
        <taxon>Actinomycetes</taxon>
        <taxon>Micrococcales</taxon>
        <taxon>Promicromonosporaceae</taxon>
        <taxon>Isoptericola</taxon>
    </lineage>
</organism>
<dbReference type="Pfam" id="PF13738">
    <property type="entry name" value="Pyr_redox_3"/>
    <property type="match status" value="1"/>
</dbReference>
<keyword evidence="3" id="KW-1185">Reference proteome</keyword>
<dbReference type="PANTHER" id="PTHR43539">
    <property type="entry name" value="FLAVIN-BINDING MONOOXYGENASE-LIKE PROTEIN (AFU_ORTHOLOGUE AFUA_4G09220)"/>
    <property type="match status" value="1"/>
</dbReference>
<reference evidence="2 3" key="1">
    <citation type="submission" date="2020-05" db="EMBL/GenBank/DDBJ databases">
        <title>Genome sequence of Isoptericola sp. JC619 isolated from Chilika lagoon, India.</title>
        <authorList>
            <person name="Kumar D."/>
            <person name="Appam K."/>
            <person name="Gandham S."/>
            <person name="Uppada J."/>
            <person name="Sasikala C."/>
            <person name="Venkata Ramana C."/>
        </authorList>
    </citation>
    <scope>NUCLEOTIDE SEQUENCE [LARGE SCALE GENOMIC DNA]</scope>
    <source>
        <strain evidence="2 3">JC619</strain>
    </source>
</reference>
<dbReference type="Gene3D" id="3.50.50.60">
    <property type="entry name" value="FAD/NAD(P)-binding domain"/>
    <property type="match status" value="1"/>
</dbReference>
<dbReference type="AlphaFoldDB" id="A0A849JX93"/>
<accession>A0A849JX93</accession>
<sequence>MSTQQHEVPVVVVGGGQAGLATSYHLSRQGVEHVVLDAAARAGDSWRRRWDSLRLFTPARVDHLDGLDLGRRGPVPTKDEFADYLERYEREFDLPVRHGVRVRRLASDGAGFRLEAADGEYRAEAVVVAMGGLQVPRVPAVAGDLRPGIRTLHSADYRNPSQLADGPVLVVGVGNSGAEIAVEAARDHETWLAGTETGHLPFRVDGWFGRNLGTRVVGLVFRHVLTIDTPVGRRAQPVLQSRADLLVRERPRDLRRAGVHRVPRIEAARDGLPVAADGTVLDVGTVVWCTGYRTGLEEWIDLPVLDERGRVRQVRGVTEVPGLYSVGQDFQYAKASEQIPGVSRDARYVAEHLARQCRGAPVAAG</sequence>
<dbReference type="SUPFAM" id="SSF51905">
    <property type="entry name" value="FAD/NAD(P)-binding domain"/>
    <property type="match status" value="2"/>
</dbReference>
<dbReference type="EMBL" id="JABFAJ010000011">
    <property type="protein sequence ID" value="NNU27214.1"/>
    <property type="molecule type" value="Genomic_DNA"/>
</dbReference>
<name>A0A849JX93_9MICO</name>
<evidence type="ECO:0000313" key="3">
    <source>
        <dbReference type="Proteomes" id="UP000557204"/>
    </source>
</evidence>